<gene>
    <name evidence="1" type="ORF">E6O75_ATG04720</name>
</gene>
<dbReference type="AlphaFoldDB" id="A0A4Z1PEK8"/>
<name>A0A4Z1PEK8_9PEZI</name>
<reference evidence="1 2" key="1">
    <citation type="submission" date="2019-04" db="EMBL/GenBank/DDBJ databases">
        <title>High contiguity whole genome sequence and gene annotation resource for two Venturia nashicola isolates.</title>
        <authorList>
            <person name="Prokchorchik M."/>
            <person name="Won K."/>
            <person name="Lee Y."/>
            <person name="Choi E.D."/>
            <person name="Segonzac C."/>
            <person name="Sohn K.H."/>
        </authorList>
    </citation>
    <scope>NUCLEOTIDE SEQUENCE [LARGE SCALE GENOMIC DNA]</scope>
    <source>
        <strain evidence="1 2">PRI2</strain>
    </source>
</reference>
<comment type="caution">
    <text evidence="1">The sequence shown here is derived from an EMBL/GenBank/DDBJ whole genome shotgun (WGS) entry which is preliminary data.</text>
</comment>
<dbReference type="EMBL" id="SNSC02000009">
    <property type="protein sequence ID" value="TID21325.1"/>
    <property type="molecule type" value="Genomic_DNA"/>
</dbReference>
<evidence type="ECO:0000313" key="1">
    <source>
        <dbReference type="EMBL" id="TID21325.1"/>
    </source>
</evidence>
<organism evidence="1 2">
    <name type="scientific">Venturia nashicola</name>
    <dbReference type="NCBI Taxonomy" id="86259"/>
    <lineage>
        <taxon>Eukaryota</taxon>
        <taxon>Fungi</taxon>
        <taxon>Dikarya</taxon>
        <taxon>Ascomycota</taxon>
        <taxon>Pezizomycotina</taxon>
        <taxon>Dothideomycetes</taxon>
        <taxon>Pleosporomycetidae</taxon>
        <taxon>Venturiales</taxon>
        <taxon>Venturiaceae</taxon>
        <taxon>Venturia</taxon>
    </lineage>
</organism>
<protein>
    <submittedName>
        <fullName evidence="1">Uncharacterized protein</fullName>
    </submittedName>
</protein>
<sequence>MWAAISEQNMPRDTTSISKECTQSIMEFCLAALDPRIGVLLGIGPATPCTLACFTAAKLLYTIRQEKLVICGPTLDAMLRQANMWDDQKMKDDEWVIFDEDKFIFWSHESAKAYLEELPMQRFQKNHADPEEQLKQEQPSKEEAALKDYFWSRIKVLFCTNTGAGHAQLSTRKFKPDAFVMDQVNRVTVPEFRILAGSWKGTNPKLIMAGDIRTPNPNPPDLSAHAHNGYSGVFIIDVLRPQVGTPENLYQDSDYHVVVLHDR</sequence>
<evidence type="ECO:0000313" key="2">
    <source>
        <dbReference type="Proteomes" id="UP000298493"/>
    </source>
</evidence>
<dbReference type="Proteomes" id="UP000298493">
    <property type="component" value="Unassembled WGS sequence"/>
</dbReference>
<accession>A0A4Z1PEK8</accession>
<keyword evidence="2" id="KW-1185">Reference proteome</keyword>
<proteinExistence type="predicted"/>